<dbReference type="Proteomes" id="UP000751190">
    <property type="component" value="Unassembled WGS sequence"/>
</dbReference>
<sequence>MPKSKRERKVTLSKTKGKGFKGKEKIVDEVRACVERYTSVYVYTADNLRSAPLQVIRTDWADSRLFFGRGKQLAVALGRTPEAEVRTGLSRVANALVGREGGLLFTSRPRADVVRYFANFAHAEFARAGFVATETRTLPAGPLDTFAHSIEPYLRKLGMPTTLDCGVVTLQKGYTVCTVGEKLSADQAKVLQLLGVKMAEFKLRLHAAWSDGVFDEALEAEPVGPPE</sequence>
<dbReference type="GO" id="GO:0006364">
    <property type="term" value="P:rRNA processing"/>
    <property type="evidence" value="ECO:0007669"/>
    <property type="project" value="TreeGrafter"/>
</dbReference>
<dbReference type="AlphaFoldDB" id="A0A8J5XGV1"/>
<dbReference type="Pfam" id="PF17777">
    <property type="entry name" value="RL10P_insert"/>
    <property type="match status" value="1"/>
</dbReference>
<dbReference type="GO" id="GO:0000027">
    <property type="term" value="P:ribosomal large subunit assembly"/>
    <property type="evidence" value="ECO:0007669"/>
    <property type="project" value="InterPro"/>
</dbReference>
<proteinExistence type="inferred from homology"/>
<dbReference type="CDD" id="cd05796">
    <property type="entry name" value="Ribosomal_P0_like"/>
    <property type="match status" value="1"/>
</dbReference>
<evidence type="ECO:0000256" key="4">
    <source>
        <dbReference type="ARBA" id="ARBA00023242"/>
    </source>
</evidence>
<evidence type="ECO:0000256" key="3">
    <source>
        <dbReference type="ARBA" id="ARBA00022490"/>
    </source>
</evidence>
<dbReference type="PANTHER" id="PTHR45841:SF1">
    <property type="entry name" value="MRNA TURNOVER PROTEIN 4 HOMOLOG"/>
    <property type="match status" value="1"/>
</dbReference>
<comment type="subcellular location">
    <subcellularLocation>
        <location evidence="5">Cytoplasm</location>
    </subcellularLocation>
    <subcellularLocation>
        <location evidence="5">Nucleus</location>
        <location evidence="5">Nucleolus</location>
    </subcellularLocation>
</comment>
<organism evidence="7 8">
    <name type="scientific">Diacronema lutheri</name>
    <name type="common">Unicellular marine alga</name>
    <name type="synonym">Monochrysis lutheri</name>
    <dbReference type="NCBI Taxonomy" id="2081491"/>
    <lineage>
        <taxon>Eukaryota</taxon>
        <taxon>Haptista</taxon>
        <taxon>Haptophyta</taxon>
        <taxon>Pavlovophyceae</taxon>
        <taxon>Pavlovales</taxon>
        <taxon>Pavlovaceae</taxon>
        <taxon>Diacronema</taxon>
    </lineage>
</organism>
<dbReference type="SUPFAM" id="SSF160369">
    <property type="entry name" value="Ribosomal protein L10-like"/>
    <property type="match status" value="1"/>
</dbReference>
<comment type="similarity">
    <text evidence="2 5">Belongs to the universal ribosomal protein uL10 family.</text>
</comment>
<dbReference type="Pfam" id="PF00466">
    <property type="entry name" value="Ribosomal_L10"/>
    <property type="match status" value="1"/>
</dbReference>
<evidence type="ECO:0000256" key="5">
    <source>
        <dbReference type="RuleBase" id="RU364039"/>
    </source>
</evidence>
<dbReference type="InterPro" id="IPR043164">
    <property type="entry name" value="Ribosomal_uL10-like_insert_sf"/>
</dbReference>
<dbReference type="GO" id="GO:0005737">
    <property type="term" value="C:cytoplasm"/>
    <property type="evidence" value="ECO:0007669"/>
    <property type="project" value="UniProtKB-SubCell"/>
</dbReference>
<dbReference type="GO" id="GO:0000956">
    <property type="term" value="P:nuclear-transcribed mRNA catabolic process"/>
    <property type="evidence" value="ECO:0007669"/>
    <property type="project" value="TreeGrafter"/>
</dbReference>
<feature type="domain" description="Large ribosomal subunit protein uL10-like insertion" evidence="6">
    <location>
        <begin position="126"/>
        <end position="196"/>
    </location>
</feature>
<protein>
    <recommendedName>
        <fullName evidence="5">Ribosome assembly factor mrt4</fullName>
    </recommendedName>
</protein>
<evidence type="ECO:0000256" key="2">
    <source>
        <dbReference type="ARBA" id="ARBA00008889"/>
    </source>
</evidence>
<dbReference type="GO" id="GO:0030687">
    <property type="term" value="C:preribosome, large subunit precursor"/>
    <property type="evidence" value="ECO:0007669"/>
    <property type="project" value="TreeGrafter"/>
</dbReference>
<dbReference type="Gene3D" id="3.90.105.20">
    <property type="match status" value="1"/>
</dbReference>
<keyword evidence="8" id="KW-1185">Reference proteome</keyword>
<dbReference type="FunFam" id="3.90.105.20:FF:000003">
    <property type="entry name" value="Ribosome assembly factor mrt4"/>
    <property type="match status" value="1"/>
</dbReference>
<evidence type="ECO:0000259" key="6">
    <source>
        <dbReference type="Pfam" id="PF17777"/>
    </source>
</evidence>
<dbReference type="InterPro" id="IPR043141">
    <property type="entry name" value="Ribosomal_uL10-like_sf"/>
</dbReference>
<dbReference type="InterPro" id="IPR051742">
    <property type="entry name" value="Ribosome_Assembly_uL10"/>
</dbReference>
<dbReference type="OMA" id="LEWAENY"/>
<keyword evidence="5" id="KW-0690">Ribosome biogenesis</keyword>
<dbReference type="InterPro" id="IPR040637">
    <property type="entry name" value="Ribosomal_uL10-like_insert"/>
</dbReference>
<keyword evidence="3 5" id="KW-0963">Cytoplasm</keyword>
<reference evidence="7" key="1">
    <citation type="submission" date="2021-05" db="EMBL/GenBank/DDBJ databases">
        <title>The genome of the haptophyte Pavlova lutheri (Diacronema luteri, Pavlovales) - a model for lipid biosynthesis in eukaryotic algae.</title>
        <authorList>
            <person name="Hulatt C.J."/>
            <person name="Posewitz M.C."/>
        </authorList>
    </citation>
    <scope>NUCLEOTIDE SEQUENCE</scope>
    <source>
        <strain evidence="7">NIVA-4/92</strain>
    </source>
</reference>
<dbReference type="InterPro" id="IPR001790">
    <property type="entry name" value="Ribosomal_uL10"/>
</dbReference>
<dbReference type="Gene3D" id="3.30.70.1730">
    <property type="match status" value="1"/>
</dbReference>
<accession>A0A8J5XGV1</accession>
<dbReference type="InterPro" id="IPR033867">
    <property type="entry name" value="Mrt4"/>
</dbReference>
<comment type="subunit">
    <text evidence="5">Associates with the pre-60S ribosomal particle.</text>
</comment>
<keyword evidence="4 5" id="KW-0539">Nucleus</keyword>
<dbReference type="EMBL" id="JAGTXO010000007">
    <property type="protein sequence ID" value="KAG8466953.1"/>
    <property type="molecule type" value="Genomic_DNA"/>
</dbReference>
<dbReference type="PANTHER" id="PTHR45841">
    <property type="entry name" value="MRNA TURNOVER PROTEIN 4 MRTO4"/>
    <property type="match status" value="1"/>
</dbReference>
<gene>
    <name evidence="7" type="ORF">KFE25_008332</name>
</gene>
<evidence type="ECO:0000313" key="8">
    <source>
        <dbReference type="Proteomes" id="UP000751190"/>
    </source>
</evidence>
<comment type="caution">
    <text evidence="7">The sequence shown here is derived from an EMBL/GenBank/DDBJ whole genome shotgun (WGS) entry which is preliminary data.</text>
</comment>
<comment type="function">
    <text evidence="1 5">Component of the ribosome assembly machinery. Nuclear paralog of the ribosomal protein P0, it binds pre-60S subunits at an early stage of assembly in the nucleolus, and is replaced by P0 in cytoplasmic pre-60S subunits and mature 80S ribosomes.</text>
</comment>
<evidence type="ECO:0000256" key="1">
    <source>
        <dbReference type="ARBA" id="ARBA00004046"/>
    </source>
</evidence>
<dbReference type="OrthoDB" id="10262308at2759"/>
<evidence type="ECO:0000313" key="7">
    <source>
        <dbReference type="EMBL" id="KAG8466953.1"/>
    </source>
</evidence>
<dbReference type="GO" id="GO:0003723">
    <property type="term" value="F:RNA binding"/>
    <property type="evidence" value="ECO:0007669"/>
    <property type="project" value="TreeGrafter"/>
</dbReference>
<name>A0A8J5XGV1_DIALT</name>
<dbReference type="GO" id="GO:0005730">
    <property type="term" value="C:nucleolus"/>
    <property type="evidence" value="ECO:0007669"/>
    <property type="project" value="UniProtKB-SubCell"/>
</dbReference>